<feature type="domain" description="ATPase V1 complex subunit H C-terminal" evidence="6">
    <location>
        <begin position="359"/>
        <end position="477"/>
    </location>
</feature>
<comment type="subunit">
    <text evidence="5">V-ATPase is a heteromultimeric enzyme made up of two complexes: the ATP-hydrolytic V1 complex and the proton translocation V0 complex.</text>
</comment>
<comment type="similarity">
    <text evidence="1 5">Belongs to the V-ATPase H subunit family.</text>
</comment>
<comment type="function">
    <text evidence="5">Subunit of the V1 complex of vacuolar(H+)-ATPase (V-ATPase), a multisubunit enzyme composed of a peripheral complex (V1) that hydrolyzes ATP and a membrane integral complex (V0) that translocates protons. V-ATPase is responsible for acidifying and maintaining the pH of intracellular compartments.</text>
</comment>
<dbReference type="InterPro" id="IPR011987">
    <property type="entry name" value="ATPase_V1-cplx_hsu_C"/>
</dbReference>
<dbReference type="FunFam" id="1.25.10.10:FF:000326">
    <property type="entry name" value="V-type proton ATPase subunit H"/>
    <property type="match status" value="1"/>
</dbReference>
<dbReference type="InterPro" id="IPR011989">
    <property type="entry name" value="ARM-like"/>
</dbReference>
<dbReference type="AlphaFoldDB" id="A0A6A6H6U7"/>
<dbReference type="GO" id="GO:0000221">
    <property type="term" value="C:vacuolar proton-transporting V-type ATPase, V1 domain"/>
    <property type="evidence" value="ECO:0007669"/>
    <property type="project" value="UniProtKB-UniRule"/>
</dbReference>
<dbReference type="PANTHER" id="PTHR10698">
    <property type="entry name" value="V-TYPE PROTON ATPASE SUBUNIT H"/>
    <property type="match status" value="1"/>
</dbReference>
<dbReference type="InterPro" id="IPR004908">
    <property type="entry name" value="ATPase_V1-cplx_hsu"/>
</dbReference>
<dbReference type="GO" id="GO:0046961">
    <property type="term" value="F:proton-transporting ATPase activity, rotational mechanism"/>
    <property type="evidence" value="ECO:0007669"/>
    <property type="project" value="UniProtKB-UniRule"/>
</dbReference>
<dbReference type="PIRSF" id="PIRSF032184">
    <property type="entry name" value="ATPase_V1_H"/>
    <property type="match status" value="1"/>
</dbReference>
<keyword evidence="4 5" id="KW-0406">Ion transport</keyword>
<proteinExistence type="inferred from homology"/>
<accession>A0A6A6H6U7</accession>
<evidence type="ECO:0000259" key="6">
    <source>
        <dbReference type="Pfam" id="PF11698"/>
    </source>
</evidence>
<sequence>MSLDPPTYIVSLQNNIRARPISWEGAVRARTITDEDLKRIKSVDKVRKEQRKQTIEADPQSYSTLLLGGNGAQSIFQAAFKRQDIIQYMLVLAGDIVDDIPSFVSELVQHPNPFEPFLPLLKYSNNAEDPVPLLASTVLSSLLSQAQLVVPKLSPEIEDALSKLYAFISTLAKSSDAGLQDIAVQEYSSLLRARKSREIFWKQRKETLNPLIDILRAAAGAPKESDSTLWSGGNSIRSATEVGLSGGVGIQLLYHVLLVVWQLSFEGSLIGEGLEDEHDIIPLYCQLLRLSPKEKTTRILLSTLYNLLSSNRNTLLPAATLIKLPTLLQTLQGRHLTDEDLLEDLNALKEMLDEYTKTQTTFDQYAAEVQSGHLRWSPPHRNPQFWRENARRIVEEGNGELPKKLAEIMSKTWDNDKQVLAIGCNDVACLVKEVPEKRTQLEKVGLKGRVMGLMQEADESVRWESLRAVGEWLRYNFE</sequence>
<keyword evidence="3 5" id="KW-0375">Hydrogen ion transport</keyword>
<evidence type="ECO:0000256" key="5">
    <source>
        <dbReference type="PIRNR" id="PIRNR032184"/>
    </source>
</evidence>
<evidence type="ECO:0000313" key="8">
    <source>
        <dbReference type="Proteomes" id="UP000800092"/>
    </source>
</evidence>
<organism evidence="7 8">
    <name type="scientific">Viridothelium virens</name>
    <name type="common">Speckled blister lichen</name>
    <name type="synonym">Trypethelium virens</name>
    <dbReference type="NCBI Taxonomy" id="1048519"/>
    <lineage>
        <taxon>Eukaryota</taxon>
        <taxon>Fungi</taxon>
        <taxon>Dikarya</taxon>
        <taxon>Ascomycota</taxon>
        <taxon>Pezizomycotina</taxon>
        <taxon>Dothideomycetes</taxon>
        <taxon>Dothideomycetes incertae sedis</taxon>
        <taxon>Trypetheliales</taxon>
        <taxon>Trypetheliaceae</taxon>
        <taxon>Viridothelium</taxon>
    </lineage>
</organism>
<dbReference type="Gene3D" id="1.25.40.150">
    <property type="entry name" value="V-type ATPase, subunit H, C-terminal domain"/>
    <property type="match status" value="1"/>
</dbReference>
<dbReference type="Pfam" id="PF03224">
    <property type="entry name" value="V-ATPase_H_N"/>
    <property type="match status" value="1"/>
</dbReference>
<evidence type="ECO:0000256" key="4">
    <source>
        <dbReference type="ARBA" id="ARBA00023065"/>
    </source>
</evidence>
<dbReference type="Proteomes" id="UP000800092">
    <property type="component" value="Unassembled WGS sequence"/>
</dbReference>
<dbReference type="EMBL" id="ML991805">
    <property type="protein sequence ID" value="KAF2233551.1"/>
    <property type="molecule type" value="Genomic_DNA"/>
</dbReference>
<gene>
    <name evidence="7" type="ORF">EV356DRAFT_533557</name>
</gene>
<protein>
    <recommendedName>
        <fullName evidence="5">V-type proton ATPase subunit H</fullName>
    </recommendedName>
</protein>
<dbReference type="FunFam" id="1.25.40.150:FF:000002">
    <property type="entry name" value="V-type proton ATPase subunit H"/>
    <property type="match status" value="1"/>
</dbReference>
<reference evidence="7" key="1">
    <citation type="journal article" date="2020" name="Stud. Mycol.">
        <title>101 Dothideomycetes genomes: a test case for predicting lifestyles and emergence of pathogens.</title>
        <authorList>
            <person name="Haridas S."/>
            <person name="Albert R."/>
            <person name="Binder M."/>
            <person name="Bloem J."/>
            <person name="Labutti K."/>
            <person name="Salamov A."/>
            <person name="Andreopoulos B."/>
            <person name="Baker S."/>
            <person name="Barry K."/>
            <person name="Bills G."/>
            <person name="Bluhm B."/>
            <person name="Cannon C."/>
            <person name="Castanera R."/>
            <person name="Culley D."/>
            <person name="Daum C."/>
            <person name="Ezra D."/>
            <person name="Gonzalez J."/>
            <person name="Henrissat B."/>
            <person name="Kuo A."/>
            <person name="Liang C."/>
            <person name="Lipzen A."/>
            <person name="Lutzoni F."/>
            <person name="Magnuson J."/>
            <person name="Mondo S."/>
            <person name="Nolan M."/>
            <person name="Ohm R."/>
            <person name="Pangilinan J."/>
            <person name="Park H.-J."/>
            <person name="Ramirez L."/>
            <person name="Alfaro M."/>
            <person name="Sun H."/>
            <person name="Tritt A."/>
            <person name="Yoshinaga Y."/>
            <person name="Zwiers L.-H."/>
            <person name="Turgeon B."/>
            <person name="Goodwin S."/>
            <person name="Spatafora J."/>
            <person name="Crous P."/>
            <person name="Grigoriev I."/>
        </authorList>
    </citation>
    <scope>NUCLEOTIDE SEQUENCE</scope>
    <source>
        <strain evidence="7">Tuck. ex Michener</strain>
    </source>
</reference>
<evidence type="ECO:0000313" key="7">
    <source>
        <dbReference type="EMBL" id="KAF2233551.1"/>
    </source>
</evidence>
<dbReference type="InterPro" id="IPR016024">
    <property type="entry name" value="ARM-type_fold"/>
</dbReference>
<dbReference type="PANTHER" id="PTHR10698:SF0">
    <property type="entry name" value="V-TYPE PROTON ATPASE SUBUNIT H"/>
    <property type="match status" value="1"/>
</dbReference>
<evidence type="ECO:0000256" key="2">
    <source>
        <dbReference type="ARBA" id="ARBA00022448"/>
    </source>
</evidence>
<dbReference type="OrthoDB" id="10263554at2759"/>
<evidence type="ECO:0000256" key="3">
    <source>
        <dbReference type="ARBA" id="ARBA00022781"/>
    </source>
</evidence>
<evidence type="ECO:0000256" key="1">
    <source>
        <dbReference type="ARBA" id="ARBA00008613"/>
    </source>
</evidence>
<name>A0A6A6H6U7_VIRVR</name>
<dbReference type="Pfam" id="PF11698">
    <property type="entry name" value="V-ATPase_H_C"/>
    <property type="match status" value="1"/>
</dbReference>
<dbReference type="InterPro" id="IPR038497">
    <property type="entry name" value="ATPase_V1-cplx_hsu_C_sf"/>
</dbReference>
<keyword evidence="8" id="KW-1185">Reference proteome</keyword>
<dbReference type="Gene3D" id="1.25.10.10">
    <property type="entry name" value="Leucine-rich Repeat Variant"/>
    <property type="match status" value="1"/>
</dbReference>
<dbReference type="GO" id="GO:0000329">
    <property type="term" value="C:fungal-type vacuole membrane"/>
    <property type="evidence" value="ECO:0007669"/>
    <property type="project" value="TreeGrafter"/>
</dbReference>
<dbReference type="SUPFAM" id="SSF48371">
    <property type="entry name" value="ARM repeat"/>
    <property type="match status" value="1"/>
</dbReference>
<keyword evidence="2 5" id="KW-0813">Transport</keyword>